<sequence>MSVRQRKGGDNAPPPPPPPNESAKDDFDAPAKLETSIYDTQNLDIPPTVATPRVTPTALESEVSMR</sequence>
<evidence type="ECO:0000313" key="2">
    <source>
        <dbReference type="Proteomes" id="UP000046393"/>
    </source>
</evidence>
<protein>
    <submittedName>
        <fullName evidence="3">Uncharacterized protein</fullName>
    </submittedName>
</protein>
<keyword evidence="2" id="KW-1185">Reference proteome</keyword>
<dbReference type="WBParaSite" id="SMUV_0000839401-mRNA-1">
    <property type="protein sequence ID" value="SMUV_0000839401-mRNA-1"/>
    <property type="gene ID" value="SMUV_0000839401"/>
</dbReference>
<dbReference type="Proteomes" id="UP000046393">
    <property type="component" value="Unplaced"/>
</dbReference>
<feature type="region of interest" description="Disordered" evidence="1">
    <location>
        <begin position="1"/>
        <end position="66"/>
    </location>
</feature>
<evidence type="ECO:0000313" key="3">
    <source>
        <dbReference type="WBParaSite" id="SMUV_0000839401-mRNA-1"/>
    </source>
</evidence>
<dbReference type="AlphaFoldDB" id="A0A0N5AU69"/>
<name>A0A0N5AU69_9BILA</name>
<organism evidence="2 3">
    <name type="scientific">Syphacia muris</name>
    <dbReference type="NCBI Taxonomy" id="451379"/>
    <lineage>
        <taxon>Eukaryota</taxon>
        <taxon>Metazoa</taxon>
        <taxon>Ecdysozoa</taxon>
        <taxon>Nematoda</taxon>
        <taxon>Chromadorea</taxon>
        <taxon>Rhabditida</taxon>
        <taxon>Spirurina</taxon>
        <taxon>Oxyuridomorpha</taxon>
        <taxon>Oxyuroidea</taxon>
        <taxon>Oxyuridae</taxon>
        <taxon>Syphacia</taxon>
    </lineage>
</organism>
<reference evidence="3" key="1">
    <citation type="submission" date="2017-02" db="UniProtKB">
        <authorList>
            <consortium name="WormBaseParasite"/>
        </authorList>
    </citation>
    <scope>IDENTIFICATION</scope>
</reference>
<feature type="compositionally biased region" description="Low complexity" evidence="1">
    <location>
        <begin position="46"/>
        <end position="58"/>
    </location>
</feature>
<accession>A0A0N5AU69</accession>
<evidence type="ECO:0000256" key="1">
    <source>
        <dbReference type="SAM" id="MobiDB-lite"/>
    </source>
</evidence>
<proteinExistence type="predicted"/>
<feature type="compositionally biased region" description="Basic and acidic residues" evidence="1">
    <location>
        <begin position="22"/>
        <end position="31"/>
    </location>
</feature>